<evidence type="ECO:0000259" key="7">
    <source>
        <dbReference type="PROSITE" id="PS51233"/>
    </source>
</evidence>
<evidence type="ECO:0000256" key="2">
    <source>
        <dbReference type="ARBA" id="ARBA00023157"/>
    </source>
</evidence>
<dbReference type="InterPro" id="IPR014853">
    <property type="entry name" value="VWF/SSPO/ZAN-like_Cys-rich_dom"/>
</dbReference>
<dbReference type="InterPro" id="IPR006207">
    <property type="entry name" value="Cys_knot_C"/>
</dbReference>
<dbReference type="GO" id="GO:0031012">
    <property type="term" value="C:extracellular matrix"/>
    <property type="evidence" value="ECO:0007669"/>
    <property type="project" value="TreeGrafter"/>
</dbReference>
<dbReference type="PROSITE" id="PS51233">
    <property type="entry name" value="VWFD"/>
    <property type="match status" value="2"/>
</dbReference>
<proteinExistence type="predicted"/>
<dbReference type="Pfam" id="PF08742">
    <property type="entry name" value="C8"/>
    <property type="match status" value="3"/>
</dbReference>
<dbReference type="PROSITE" id="PS50184">
    <property type="entry name" value="VWFC_2"/>
    <property type="match status" value="1"/>
</dbReference>
<dbReference type="SMART" id="SM00215">
    <property type="entry name" value="VWC_out"/>
    <property type="match status" value="2"/>
</dbReference>
<comment type="caution">
    <text evidence="4">Lacks conserved residue(s) required for the propagation of feature annotation.</text>
</comment>
<dbReference type="Pfam" id="PF00094">
    <property type="entry name" value="VWD"/>
    <property type="match status" value="2"/>
</dbReference>
<organism evidence="8 9">
    <name type="scientific">Megalops atlanticus</name>
    <name type="common">Tarpon</name>
    <name type="synonym">Clupea gigantea</name>
    <dbReference type="NCBI Taxonomy" id="7932"/>
    <lineage>
        <taxon>Eukaryota</taxon>
        <taxon>Metazoa</taxon>
        <taxon>Chordata</taxon>
        <taxon>Craniata</taxon>
        <taxon>Vertebrata</taxon>
        <taxon>Euteleostomi</taxon>
        <taxon>Actinopterygii</taxon>
        <taxon>Neopterygii</taxon>
        <taxon>Teleostei</taxon>
        <taxon>Elopiformes</taxon>
        <taxon>Megalopidae</taxon>
        <taxon>Megalops</taxon>
    </lineage>
</organism>
<keyword evidence="3" id="KW-0325">Glycoprotein</keyword>
<dbReference type="PROSITE" id="PS01225">
    <property type="entry name" value="CTCK_2"/>
    <property type="match status" value="1"/>
</dbReference>
<dbReference type="InterPro" id="IPR001007">
    <property type="entry name" value="VWF_dom"/>
</dbReference>
<accession>A0A9D3T0L4</accession>
<evidence type="ECO:0000256" key="3">
    <source>
        <dbReference type="ARBA" id="ARBA00023180"/>
    </source>
</evidence>
<dbReference type="SUPFAM" id="SSF57603">
    <property type="entry name" value="FnI-like domain"/>
    <property type="match status" value="1"/>
</dbReference>
<dbReference type="InterPro" id="IPR050780">
    <property type="entry name" value="Mucin_vWF_Thrombospondin_sf"/>
</dbReference>
<evidence type="ECO:0000259" key="5">
    <source>
        <dbReference type="PROSITE" id="PS01225"/>
    </source>
</evidence>
<evidence type="ECO:0000313" key="9">
    <source>
        <dbReference type="Proteomes" id="UP001046870"/>
    </source>
</evidence>
<keyword evidence="1" id="KW-0677">Repeat</keyword>
<dbReference type="SUPFAM" id="SSF57567">
    <property type="entry name" value="Serine protease inhibitors"/>
    <property type="match status" value="1"/>
</dbReference>
<name>A0A9D3T0L4_MEGAT</name>
<dbReference type="OrthoDB" id="6262482at2759"/>
<evidence type="ECO:0000256" key="4">
    <source>
        <dbReference type="PROSITE-ProRule" id="PRU00039"/>
    </source>
</evidence>
<dbReference type="SMART" id="SM00214">
    <property type="entry name" value="VWC"/>
    <property type="match status" value="3"/>
</dbReference>
<dbReference type="CDD" id="cd19941">
    <property type="entry name" value="TIL"/>
    <property type="match status" value="1"/>
</dbReference>
<feature type="domain" description="VWFD" evidence="7">
    <location>
        <begin position="509"/>
        <end position="687"/>
    </location>
</feature>
<dbReference type="Gene3D" id="2.10.25.10">
    <property type="entry name" value="Laminin"/>
    <property type="match status" value="1"/>
</dbReference>
<dbReference type="InterPro" id="IPR001846">
    <property type="entry name" value="VWF_type-D"/>
</dbReference>
<dbReference type="PROSITE" id="PS01185">
    <property type="entry name" value="CTCK_1"/>
    <property type="match status" value="1"/>
</dbReference>
<evidence type="ECO:0000256" key="1">
    <source>
        <dbReference type="ARBA" id="ARBA00022737"/>
    </source>
</evidence>
<sequence>MRTASGLVLNDLEGRQECVYESRCPCEYAGQVFRPGQRREEKCKSCVCQSGQWKCVSKTCSTSCNIEREYVTTYDGKRYQLPQKCTYIASRHRGSNFTLQISFSEKTTSLEKVSLEFQQHSYVFSSEGVTADGAKIPEFYQSDSLMIFRQSSMYIQVQTTSGIKIQVRISPKIQLYITLPDTERGMVQGLCGNFNNNTMDDFEDSTSMIQTSPDTFALSWSVGDCSGNIPKTCSSSENEEYARVHCSSLINSTGTFAKCHDVVPTEDYFKACVQTTCECDTAMKDCLCVALANYARACAKQDVAVGDWRTDTECSPVCTDTPQFGYDVRACNSTCRSLSGYDPTCEVEDAPVEGCFCREGSLLNTDLTCSSTADCNCHYQGAVVPLRTKVVINNQECHCTAGKLECTGKQEECKDGKIFVQCYESSKSTDPRTCDSRIRGFSTVAACRSGCYCPEGTYEDHNGTCVPPEDCTCMWNDVIYRTGQRVDMKCQTCTCESGKWTCNSKPCFGTCQVHGHGHFQTFDSKWYHFDGNCEYTMVEDSCGRGPGQGTFSIKIESVPCCDESLTCSRRIKLDLLGKITLTLDDLKVTRTFLDPSYIIPEKPLYSVHTVGLYYMISVESMGITLIWDKHTRVSVTLGDSWKGKVCGLCGNFNDREGDDFQLKGSMEVVVNAARFGNSWKMPYPVCTDVSTEGNIDDGFPCKRNSYCAHWAQRRCMLIRSDIFADCKVNPDPYYEACIQESCSCNFVGTFQGFCTAVAAYAEACSEHGVCVEWRTPDRCPVYCDYYNKEHEYSWHYEACGVSSPTCGKSNKFLGKLEGCYPRCRQPGQYFDENTRKCTTLKNCTCFYNETIVPPGDTVTISSETCSCENGTLHCVTPTPECRCMDKHGKTWQCGDEWTDECQETICRNGTLYKASTKCPSVAEPDCPYKTKVPLKDCPECFEWECDCRCMLYGDPHYGIILKYGSNNVTLTVVAAQKVVKAELNKREVELTYEEQGIRFDGEKTDVYVHIDAIRSYVRLTYLNRVEVSVPWNLFNHNTQGQCGVCGGGDCIRRNGSQENGDCCDEVASEWVYPDSQKDYCPTSPPSPPCKPPTTQCSPRESPMCDVIKHKVFSECGKKVDLEIIYRNCRLDLCITGNTTYECSALEQAADTCKKNGFCVEWRHLTNGTCGPPCSNGMVYKECPDNTTNTNYCQGGEAMQGDPTETLKSGCFCPDNKFRAERHKEYCVSTCTTCRGPAGEPMEPGDTWEAGCYQCTCSNVTKSADCKPKPSPPPPTCKENEFLVTFNGTDCCHLTTCVEMTCKYKGKAYKVGERWTDPSQPCVSYICDKSGLQKEMRACAEEQCAQERRVWDKDHCCYTCDQTCSPRMTKVNVSVDDCKEEAELPVCMGQCGYSPRLVQGTLNQTDIFQMKKECQCCQELTSEERTLTVTCAGNTSKSYKYRHITECKCNICT</sequence>
<dbReference type="SMART" id="SM00216">
    <property type="entry name" value="VWD"/>
    <property type="match status" value="2"/>
</dbReference>
<evidence type="ECO:0000313" key="8">
    <source>
        <dbReference type="EMBL" id="KAG7455762.1"/>
    </source>
</evidence>
<dbReference type="Proteomes" id="UP001046870">
    <property type="component" value="Chromosome 23"/>
</dbReference>
<feature type="domain" description="CTCK" evidence="5">
    <location>
        <begin position="1356"/>
        <end position="1452"/>
    </location>
</feature>
<dbReference type="SMART" id="SM00832">
    <property type="entry name" value="C8"/>
    <property type="match status" value="3"/>
</dbReference>
<dbReference type="EMBL" id="JAFDVH010000023">
    <property type="protein sequence ID" value="KAG7455762.1"/>
    <property type="molecule type" value="Genomic_DNA"/>
</dbReference>
<keyword evidence="9" id="KW-1185">Reference proteome</keyword>
<protein>
    <submittedName>
        <fullName evidence="8">Uncharacterized protein</fullName>
    </submittedName>
</protein>
<dbReference type="PANTHER" id="PTHR11339:SF408">
    <property type="entry name" value="MUCIN-5B"/>
    <property type="match status" value="1"/>
</dbReference>
<evidence type="ECO:0000259" key="6">
    <source>
        <dbReference type="PROSITE" id="PS50184"/>
    </source>
</evidence>
<dbReference type="SMART" id="SM00041">
    <property type="entry name" value="CT"/>
    <property type="match status" value="1"/>
</dbReference>
<gene>
    <name evidence="8" type="ORF">MATL_G00244420</name>
</gene>
<feature type="domain" description="VWFC" evidence="6">
    <location>
        <begin position="1231"/>
        <end position="1297"/>
    </location>
</feature>
<keyword evidence="2" id="KW-1015">Disulfide bond</keyword>
<dbReference type="PANTHER" id="PTHR11339">
    <property type="entry name" value="EXTRACELLULAR MATRIX GLYCOPROTEIN RELATED"/>
    <property type="match status" value="1"/>
</dbReference>
<dbReference type="GO" id="GO:0005615">
    <property type="term" value="C:extracellular space"/>
    <property type="evidence" value="ECO:0007669"/>
    <property type="project" value="TreeGrafter"/>
</dbReference>
<dbReference type="InterPro" id="IPR036084">
    <property type="entry name" value="Ser_inhib-like_sf"/>
</dbReference>
<reference evidence="8" key="1">
    <citation type="submission" date="2021-01" db="EMBL/GenBank/DDBJ databases">
        <authorList>
            <person name="Zahm M."/>
            <person name="Roques C."/>
            <person name="Cabau C."/>
            <person name="Klopp C."/>
            <person name="Donnadieu C."/>
            <person name="Jouanno E."/>
            <person name="Lampietro C."/>
            <person name="Louis A."/>
            <person name="Herpin A."/>
            <person name="Echchiki A."/>
            <person name="Berthelot C."/>
            <person name="Parey E."/>
            <person name="Roest-Crollius H."/>
            <person name="Braasch I."/>
            <person name="Postlethwait J."/>
            <person name="Bobe J."/>
            <person name="Montfort J."/>
            <person name="Bouchez O."/>
            <person name="Begum T."/>
            <person name="Mejri S."/>
            <person name="Adams A."/>
            <person name="Chen W.-J."/>
            <person name="Guiguen Y."/>
        </authorList>
    </citation>
    <scope>NUCLEOTIDE SEQUENCE</scope>
    <source>
        <strain evidence="8">YG-15Mar2019-1</strain>
        <tissue evidence="8">Brain</tissue>
    </source>
</reference>
<feature type="domain" description="VWFD" evidence="7">
    <location>
        <begin position="58"/>
        <end position="234"/>
    </location>
</feature>
<comment type="caution">
    <text evidence="8">The sequence shown here is derived from an EMBL/GenBank/DDBJ whole genome shotgun (WGS) entry which is preliminary data.</text>
</comment>